<dbReference type="SUPFAM" id="SSF52833">
    <property type="entry name" value="Thioredoxin-like"/>
    <property type="match status" value="1"/>
</dbReference>
<dbReference type="Gene3D" id="3.40.30.10">
    <property type="entry name" value="Glutaredoxin"/>
    <property type="match status" value="1"/>
</dbReference>
<evidence type="ECO:0000256" key="5">
    <source>
        <dbReference type="ARBA" id="ARBA00023284"/>
    </source>
</evidence>
<dbReference type="GO" id="GO:0016491">
    <property type="term" value="F:oxidoreductase activity"/>
    <property type="evidence" value="ECO:0007669"/>
    <property type="project" value="UniProtKB-KW"/>
</dbReference>
<keyword evidence="9" id="KW-1185">Reference proteome</keyword>
<reference evidence="8 9" key="1">
    <citation type="journal article" date="2014" name="Antonie Van Leeuwenhoek">
        <title>Hyphomonas beringensis sp. nov. and Hyphomonas chukchiensis sp. nov., isolated from surface seawater of the Bering Sea and Chukchi Sea.</title>
        <authorList>
            <person name="Li C."/>
            <person name="Lai Q."/>
            <person name="Li G."/>
            <person name="Dong C."/>
            <person name="Wang J."/>
            <person name="Liao Y."/>
            <person name="Shao Z."/>
        </authorList>
    </citation>
    <scope>NUCLEOTIDE SEQUENCE [LARGE SCALE GENOMIC DNA]</scope>
    <source>
        <strain evidence="8 9">22II1-22F38</strain>
    </source>
</reference>
<dbReference type="PANTHER" id="PTHR13887:SF14">
    <property type="entry name" value="DISULFIDE BOND FORMATION PROTEIN D"/>
    <property type="match status" value="1"/>
</dbReference>
<evidence type="ECO:0000256" key="6">
    <source>
        <dbReference type="SAM" id="SignalP"/>
    </source>
</evidence>
<evidence type="ECO:0000256" key="2">
    <source>
        <dbReference type="ARBA" id="ARBA00022729"/>
    </source>
</evidence>
<dbReference type="InterPro" id="IPR012336">
    <property type="entry name" value="Thioredoxin-like_fold"/>
</dbReference>
<comment type="similarity">
    <text evidence="1">Belongs to the thioredoxin family. DsbA subfamily.</text>
</comment>
<evidence type="ECO:0000256" key="4">
    <source>
        <dbReference type="ARBA" id="ARBA00023157"/>
    </source>
</evidence>
<proteinExistence type="inferred from homology"/>
<sequence length="211" mass="23200">MLKPLLTALISAAALALPALADDLSIGHSKGSEDAPITLIEYGSVTCGGCKFFHDKIMPRVEQDYIETGKVRFIFREALRNDVDTALIAMARCKGPDKFFAITDAIFEKQPEIIKSAQAGKVLDTFLDIGAEFGINTPAQFDACYEDMDIRLDMIEVQETSELYELRGTPTLIVNGEEKYVDEDFKSADAFAAYLDEQLAALSETPAEQAE</sequence>
<feature type="domain" description="Thioredoxin-like fold" evidence="7">
    <location>
        <begin position="28"/>
        <end position="195"/>
    </location>
</feature>
<dbReference type="Pfam" id="PF13462">
    <property type="entry name" value="Thioredoxin_4"/>
    <property type="match status" value="1"/>
</dbReference>
<dbReference type="eggNOG" id="COG1651">
    <property type="taxonomic scope" value="Bacteria"/>
</dbReference>
<keyword evidence="2 6" id="KW-0732">Signal</keyword>
<feature type="chain" id="PRO_5001570722" description="Thioredoxin-like fold domain-containing protein" evidence="6">
    <location>
        <begin position="22"/>
        <end position="211"/>
    </location>
</feature>
<dbReference type="STRING" id="1280948.HY36_10385"/>
<dbReference type="InterPro" id="IPR036249">
    <property type="entry name" value="Thioredoxin-like_sf"/>
</dbReference>
<keyword evidence="3" id="KW-0560">Oxidoreductase</keyword>
<keyword evidence="5" id="KW-0676">Redox-active center</keyword>
<evidence type="ECO:0000313" key="9">
    <source>
        <dbReference type="Proteomes" id="UP000024547"/>
    </source>
</evidence>
<evidence type="ECO:0000313" key="8">
    <source>
        <dbReference type="EMBL" id="KCZ58259.1"/>
    </source>
</evidence>
<protein>
    <recommendedName>
        <fullName evidence="7">Thioredoxin-like fold domain-containing protein</fullName>
    </recommendedName>
</protein>
<dbReference type="RefSeq" id="WP_035554786.1">
    <property type="nucleotide sequence ID" value="NZ_AWFH01000061.1"/>
</dbReference>
<feature type="signal peptide" evidence="6">
    <location>
        <begin position="1"/>
        <end position="21"/>
    </location>
</feature>
<evidence type="ECO:0000256" key="1">
    <source>
        <dbReference type="ARBA" id="ARBA00005791"/>
    </source>
</evidence>
<dbReference type="EMBL" id="AWFH01000061">
    <property type="protein sequence ID" value="KCZ58259.1"/>
    <property type="molecule type" value="Genomic_DNA"/>
</dbReference>
<evidence type="ECO:0000259" key="7">
    <source>
        <dbReference type="Pfam" id="PF13462"/>
    </source>
</evidence>
<dbReference type="AlphaFoldDB" id="A0A059DXY4"/>
<dbReference type="PANTHER" id="PTHR13887">
    <property type="entry name" value="GLUTATHIONE S-TRANSFERASE KAPPA"/>
    <property type="match status" value="1"/>
</dbReference>
<dbReference type="Proteomes" id="UP000024547">
    <property type="component" value="Unassembled WGS sequence"/>
</dbReference>
<keyword evidence="4" id="KW-1015">Disulfide bond</keyword>
<organism evidence="8 9">
    <name type="scientific">Hyphomonas atlantica</name>
    <dbReference type="NCBI Taxonomy" id="1280948"/>
    <lineage>
        <taxon>Bacteria</taxon>
        <taxon>Pseudomonadati</taxon>
        <taxon>Pseudomonadota</taxon>
        <taxon>Alphaproteobacteria</taxon>
        <taxon>Hyphomonadales</taxon>
        <taxon>Hyphomonadaceae</taxon>
        <taxon>Hyphomonas</taxon>
    </lineage>
</organism>
<dbReference type="PATRIC" id="fig|1280948.3.peg.3202"/>
<dbReference type="OrthoDB" id="8478320at2"/>
<gene>
    <name evidence="8" type="ORF">HY36_10385</name>
</gene>
<comment type="caution">
    <text evidence="8">The sequence shown here is derived from an EMBL/GenBank/DDBJ whole genome shotgun (WGS) entry which is preliminary data.</text>
</comment>
<name>A0A059DXY4_9PROT</name>
<accession>A0A059DXY4</accession>
<evidence type="ECO:0000256" key="3">
    <source>
        <dbReference type="ARBA" id="ARBA00023002"/>
    </source>
</evidence>